<name>W5R4F7_9ARAC</name>
<comment type="similarity">
    <text evidence="3 10">Belongs to the complex I subunit 1 family.</text>
</comment>
<feature type="transmembrane region" description="Helical" evidence="12">
    <location>
        <begin position="214"/>
        <end position="233"/>
    </location>
</feature>
<keyword evidence="11 13" id="KW-0496">Mitochondrion</keyword>
<evidence type="ECO:0000256" key="7">
    <source>
        <dbReference type="ARBA" id="ARBA00022989"/>
    </source>
</evidence>
<keyword evidence="9 12" id="KW-0472">Membrane</keyword>
<feature type="transmembrane region" description="Helical" evidence="12">
    <location>
        <begin position="271"/>
        <end position="292"/>
    </location>
</feature>
<evidence type="ECO:0000313" key="13">
    <source>
        <dbReference type="EMBL" id="AGL11931.1"/>
    </source>
</evidence>
<evidence type="ECO:0000256" key="4">
    <source>
        <dbReference type="ARBA" id="ARBA00021009"/>
    </source>
</evidence>
<evidence type="ECO:0000256" key="9">
    <source>
        <dbReference type="ARBA" id="ARBA00023136"/>
    </source>
</evidence>
<accession>W5R4F7</accession>
<evidence type="ECO:0000256" key="8">
    <source>
        <dbReference type="ARBA" id="ARBA00023075"/>
    </source>
</evidence>
<dbReference type="EC" id="7.1.1.2" evidence="11"/>
<feature type="transmembrane region" description="Helical" evidence="12">
    <location>
        <begin position="170"/>
        <end position="193"/>
    </location>
</feature>
<geneLocation type="mitochondrion" evidence="13"/>
<keyword evidence="5" id="KW-0813">Transport</keyword>
<feature type="transmembrane region" description="Helical" evidence="12">
    <location>
        <begin position="145"/>
        <end position="164"/>
    </location>
</feature>
<evidence type="ECO:0000256" key="1">
    <source>
        <dbReference type="ARBA" id="ARBA00003257"/>
    </source>
</evidence>
<dbReference type="GO" id="GO:0009060">
    <property type="term" value="P:aerobic respiration"/>
    <property type="evidence" value="ECO:0007669"/>
    <property type="project" value="TreeGrafter"/>
</dbReference>
<organism evidence="13">
    <name type="scientific">Cryptocellus narino</name>
    <dbReference type="NCBI Taxonomy" id="1329480"/>
    <lineage>
        <taxon>Eukaryota</taxon>
        <taxon>Metazoa</taxon>
        <taxon>Ecdysozoa</taxon>
        <taxon>Arthropoda</taxon>
        <taxon>Chelicerata</taxon>
        <taxon>Arachnida</taxon>
        <taxon>Ricinulei</taxon>
        <taxon>Ricinoididae</taxon>
        <taxon>Cryptocellus</taxon>
    </lineage>
</organism>
<dbReference type="InterPro" id="IPR001694">
    <property type="entry name" value="NADH_UbQ_OxRdtase_su1/FPO"/>
</dbReference>
<proteinExistence type="inferred from homology"/>
<dbReference type="GO" id="GO:0003954">
    <property type="term" value="F:NADH dehydrogenase activity"/>
    <property type="evidence" value="ECO:0007669"/>
    <property type="project" value="TreeGrafter"/>
</dbReference>
<evidence type="ECO:0000256" key="6">
    <source>
        <dbReference type="ARBA" id="ARBA00022692"/>
    </source>
</evidence>
<protein>
    <recommendedName>
        <fullName evidence="4 11">NADH-ubiquinone oxidoreductase chain 1</fullName>
        <ecNumber evidence="11">7.1.1.2</ecNumber>
    </recommendedName>
</protein>
<feature type="transmembrane region" description="Helical" evidence="12">
    <location>
        <begin position="69"/>
        <end position="93"/>
    </location>
</feature>
<keyword evidence="10" id="KW-0520">NAD</keyword>
<feature type="transmembrane region" description="Helical" evidence="12">
    <location>
        <begin position="99"/>
        <end position="124"/>
    </location>
</feature>
<keyword evidence="8 11" id="KW-0830">Ubiquinone</keyword>
<evidence type="ECO:0000256" key="11">
    <source>
        <dbReference type="RuleBase" id="RU000473"/>
    </source>
</evidence>
<comment type="function">
    <text evidence="1">Core subunit of the mitochondrial membrane respiratory chain NADH dehydrogenase (Complex I) that is believed to belong to the minimal assembly required for catalysis. Complex I functions in the transfer of electrons from NADH to the respiratory chain. The immediate electron acceptor for the enzyme is believed to be ubiquinone.</text>
</comment>
<dbReference type="EMBL" id="KC688690">
    <property type="protein sequence ID" value="AGL11931.1"/>
    <property type="molecule type" value="Genomic_DNA"/>
</dbReference>
<comment type="catalytic activity">
    <reaction evidence="11">
        <text>a ubiquinone + NADH + 5 H(+)(in) = a ubiquinol + NAD(+) + 4 H(+)(out)</text>
        <dbReference type="Rhea" id="RHEA:29091"/>
        <dbReference type="Rhea" id="RHEA-COMP:9565"/>
        <dbReference type="Rhea" id="RHEA-COMP:9566"/>
        <dbReference type="ChEBI" id="CHEBI:15378"/>
        <dbReference type="ChEBI" id="CHEBI:16389"/>
        <dbReference type="ChEBI" id="CHEBI:17976"/>
        <dbReference type="ChEBI" id="CHEBI:57540"/>
        <dbReference type="ChEBI" id="CHEBI:57945"/>
        <dbReference type="EC" id="7.1.1.2"/>
    </reaction>
</comment>
<comment type="subcellular location">
    <subcellularLocation>
        <location evidence="10">Mitochondrion inner membrane</location>
        <topology evidence="10">Multi-pass membrane protein</topology>
    </subcellularLocation>
    <subcellularLocation>
        <location evidence="2">Mitochondrion membrane</location>
        <topology evidence="2">Multi-pass membrane protein</topology>
    </subcellularLocation>
</comment>
<feature type="transmembrane region" description="Helical" evidence="12">
    <location>
        <begin position="6"/>
        <end position="24"/>
    </location>
</feature>
<evidence type="ECO:0000256" key="2">
    <source>
        <dbReference type="ARBA" id="ARBA00004225"/>
    </source>
</evidence>
<dbReference type="InterPro" id="IPR018086">
    <property type="entry name" value="NADH_UbQ_OxRdtase_su1_CS"/>
</dbReference>
<dbReference type="GO" id="GO:0005743">
    <property type="term" value="C:mitochondrial inner membrane"/>
    <property type="evidence" value="ECO:0007669"/>
    <property type="project" value="UniProtKB-SubCell"/>
</dbReference>
<reference evidence="13" key="1">
    <citation type="submission" date="2013-02" db="EMBL/GenBank/DDBJ databases">
        <title>Variation between mitochondrial genomes of Ricinulei.</title>
        <authorList>
            <person name="Fahrein K."/>
            <person name="Podsiadlowski L."/>
            <person name="Talarico G."/>
        </authorList>
    </citation>
    <scope>NUCLEOTIDE SEQUENCE</scope>
</reference>
<evidence type="ECO:0000256" key="12">
    <source>
        <dbReference type="SAM" id="Phobius"/>
    </source>
</evidence>
<evidence type="ECO:0000256" key="3">
    <source>
        <dbReference type="ARBA" id="ARBA00010535"/>
    </source>
</evidence>
<dbReference type="Pfam" id="PF00146">
    <property type="entry name" value="NADHdh"/>
    <property type="match status" value="1"/>
</dbReference>
<evidence type="ECO:0000256" key="5">
    <source>
        <dbReference type="ARBA" id="ARBA00022448"/>
    </source>
</evidence>
<dbReference type="PROSITE" id="PS00668">
    <property type="entry name" value="COMPLEX1_ND1_2"/>
    <property type="match status" value="1"/>
</dbReference>
<keyword evidence="7 12" id="KW-1133">Transmembrane helix</keyword>
<feature type="transmembrane region" description="Helical" evidence="12">
    <location>
        <begin position="239"/>
        <end position="259"/>
    </location>
</feature>
<dbReference type="PANTHER" id="PTHR11432:SF3">
    <property type="entry name" value="NADH-UBIQUINONE OXIDOREDUCTASE CHAIN 1"/>
    <property type="match status" value="1"/>
</dbReference>
<dbReference type="PANTHER" id="PTHR11432">
    <property type="entry name" value="NADH DEHYDROGENASE SUBUNIT 1"/>
    <property type="match status" value="1"/>
</dbReference>
<evidence type="ECO:0000256" key="10">
    <source>
        <dbReference type="RuleBase" id="RU000471"/>
    </source>
</evidence>
<dbReference type="AlphaFoldDB" id="W5R4F7"/>
<gene>
    <name evidence="13" type="primary">NAD1</name>
</gene>
<dbReference type="GO" id="GO:0008137">
    <property type="term" value="F:NADH dehydrogenase (ubiquinone) activity"/>
    <property type="evidence" value="ECO:0007669"/>
    <property type="project" value="UniProtKB-EC"/>
</dbReference>
<sequence length="296" mass="34200">MDYFLIYFILLLMVLLCVAFFTLLERSVLGYVQIRSGPNKVGFMGLLQPFSDALSLFTSEHNFPISSNWVMFMVSPVIGFLFSLLLWLVYPVMHYWFDFLYGLLFFFWVSSLGVYFIVGAGWFSNSSYALLGKYRAVAQMISYEVKMILVILSLVMLESGYMLVMNVGSFFFFGFGYIYLLYMWLVCCLAETYRSPFDFAEAESELVSGFNVEYGSGGFALIFMFEYGSIMLVSLVSCIYFFGGLSFFFFAFMCLFLWVRGSLPRLRYDKLMMMAWKVYLPCSLSILLFIVVCVTC</sequence>
<keyword evidence="6 10" id="KW-0812">Transmembrane</keyword>